<feature type="transmembrane region" description="Helical" evidence="2">
    <location>
        <begin position="7"/>
        <end position="30"/>
    </location>
</feature>
<dbReference type="EMBL" id="NAAC01000009">
    <property type="protein sequence ID" value="RDJ12943.1"/>
    <property type="molecule type" value="Genomic_DNA"/>
</dbReference>
<feature type="transmembrane region" description="Helical" evidence="2">
    <location>
        <begin position="36"/>
        <end position="55"/>
    </location>
</feature>
<protein>
    <submittedName>
        <fullName evidence="3">Uncharacterized protein</fullName>
    </submittedName>
</protein>
<evidence type="ECO:0000313" key="3">
    <source>
        <dbReference type="EMBL" id="RDJ12943.1"/>
    </source>
</evidence>
<dbReference type="Proteomes" id="UP000254939">
    <property type="component" value="Unassembled WGS sequence"/>
</dbReference>
<evidence type="ECO:0000313" key="4">
    <source>
        <dbReference type="Proteomes" id="UP000254939"/>
    </source>
</evidence>
<feature type="coiled-coil region" evidence="1">
    <location>
        <begin position="68"/>
        <end position="109"/>
    </location>
</feature>
<keyword evidence="1" id="KW-0175">Coiled coil</keyword>
<reference evidence="3 4" key="1">
    <citation type="submission" date="2017-03" db="EMBL/GenBank/DDBJ databases">
        <title>Genome analysis of Rhizobial strains effectives or ineffectives for nitrogen fixation isolated from bean seeds.</title>
        <authorList>
            <person name="Peralta H."/>
            <person name="Aguilar-Vera A."/>
            <person name="Mora Y."/>
            <person name="Vargas-Lagunas C."/>
            <person name="Girard L."/>
            <person name="Mora J."/>
        </authorList>
    </citation>
    <scope>NUCLEOTIDE SEQUENCE [LARGE SCALE GENOMIC DNA]</scope>
    <source>
        <strain evidence="3 4">CCGM3</strain>
    </source>
</reference>
<keyword evidence="2" id="KW-0812">Transmembrane</keyword>
<name>A0A370KT54_9HYPH</name>
<keyword evidence="2" id="KW-1133">Transmembrane helix</keyword>
<evidence type="ECO:0000256" key="1">
    <source>
        <dbReference type="SAM" id="Coils"/>
    </source>
</evidence>
<keyword evidence="2" id="KW-0472">Membrane</keyword>
<comment type="caution">
    <text evidence="3">The sequence shown here is derived from an EMBL/GenBank/DDBJ whole genome shotgun (WGS) entry which is preliminary data.</text>
</comment>
<evidence type="ECO:0000256" key="2">
    <source>
        <dbReference type="SAM" id="Phobius"/>
    </source>
</evidence>
<sequence length="185" mass="19500">MQWVTQNAVPLIGAAIIVITIIFIAVGRAVTNGHAIILGAGAILLALPSVASFEWSSGVMKYVSRGEALDLTAKLEKLAQDNAQANSALTTVNEALKVANERISQLETLASKGGDGSLGSALPNTSSWGVFSKPAFYEQLVKSSQAATTTSKENLDSILEFKNSLSNWPPSTDSSKFRCGPSNRC</sequence>
<dbReference type="AlphaFoldDB" id="A0A370KT54"/>
<accession>A0A370KT54</accession>
<organism evidence="3 4">
    <name type="scientific">Rhizobium grahamii</name>
    <dbReference type="NCBI Taxonomy" id="1120045"/>
    <lineage>
        <taxon>Bacteria</taxon>
        <taxon>Pseudomonadati</taxon>
        <taxon>Pseudomonadota</taxon>
        <taxon>Alphaproteobacteria</taxon>
        <taxon>Hyphomicrobiales</taxon>
        <taxon>Rhizobiaceae</taxon>
        <taxon>Rhizobium/Agrobacterium group</taxon>
        <taxon>Rhizobium</taxon>
    </lineage>
</organism>
<dbReference type="RefSeq" id="WP_114712662.1">
    <property type="nucleotide sequence ID" value="NZ_KZ857259.1"/>
</dbReference>
<dbReference type="OrthoDB" id="8410116at2"/>
<proteinExistence type="predicted"/>
<gene>
    <name evidence="3" type="ORF">B5K06_09265</name>
</gene>